<dbReference type="EMBL" id="KV875466">
    <property type="protein sequence ID" value="RZR70852.1"/>
    <property type="molecule type" value="Genomic_DNA"/>
</dbReference>
<dbReference type="Proteomes" id="UP000290560">
    <property type="component" value="Unassembled WGS sequence"/>
</dbReference>
<evidence type="ECO:0000313" key="1">
    <source>
        <dbReference type="EMBL" id="RZR70852.1"/>
    </source>
</evidence>
<organism evidence="1">
    <name type="scientific">Ensete ventricosum</name>
    <name type="common">Abyssinian banana</name>
    <name type="synonym">Musa ensete</name>
    <dbReference type="NCBI Taxonomy" id="4639"/>
    <lineage>
        <taxon>Eukaryota</taxon>
        <taxon>Viridiplantae</taxon>
        <taxon>Streptophyta</taxon>
        <taxon>Embryophyta</taxon>
        <taxon>Tracheophyta</taxon>
        <taxon>Spermatophyta</taxon>
        <taxon>Magnoliopsida</taxon>
        <taxon>Liliopsida</taxon>
        <taxon>Zingiberales</taxon>
        <taxon>Musaceae</taxon>
        <taxon>Ensete</taxon>
    </lineage>
</organism>
<gene>
    <name evidence="1" type="ORF">BHM03_00001937</name>
</gene>
<dbReference type="AlphaFoldDB" id="A0A445M9D0"/>
<sequence>MVLASVNHKLIYLSRGGTSGVVVGADPRSHVVNPLGSPEFLSRVDGSDYGQHPPYLSDEEFKLVRKLRGILPNSRAIKDMIEVWLIEVGLSPTPRGMARVGGYLPLAEFIGLID</sequence>
<name>A0A445M9D0_ENSVE</name>
<protein>
    <submittedName>
        <fullName evidence="1">Uncharacterized protein</fullName>
    </submittedName>
</protein>
<reference evidence="1" key="1">
    <citation type="journal article" date="2018" name="Data Brief">
        <title>Genome sequence data from 17 accessions of Ensete ventricosum, a staple food crop for millions in Ethiopia.</title>
        <authorList>
            <person name="Yemataw Z."/>
            <person name="Muzemil S."/>
            <person name="Ambachew D."/>
            <person name="Tripathi L."/>
            <person name="Tesfaye K."/>
            <person name="Chala A."/>
            <person name="Farbos A."/>
            <person name="O'Neill P."/>
            <person name="Moore K."/>
            <person name="Grant M."/>
            <person name="Studholme D.J."/>
        </authorList>
    </citation>
    <scope>NUCLEOTIDE SEQUENCE [LARGE SCALE GENOMIC DNA]</scope>
    <source>
        <tissue evidence="1">Leaf</tissue>
    </source>
</reference>
<accession>A0A445M9D0</accession>
<proteinExistence type="predicted"/>